<dbReference type="GO" id="GO:0003677">
    <property type="term" value="F:DNA binding"/>
    <property type="evidence" value="ECO:0007669"/>
    <property type="project" value="InterPro"/>
</dbReference>
<dbReference type="PANTHER" id="PTHR30298:SF0">
    <property type="entry name" value="PROTEIN YBFL-RELATED"/>
    <property type="match status" value="1"/>
</dbReference>
<reference evidence="2 3" key="1">
    <citation type="submission" date="2020-04" db="EMBL/GenBank/DDBJ databases">
        <authorList>
            <person name="Zhang R."/>
            <person name="Schippers A."/>
        </authorList>
    </citation>
    <scope>NUCLEOTIDE SEQUENCE [LARGE SCALE GENOMIC DNA]</scope>
    <source>
        <strain evidence="2 3">DSM 109850</strain>
    </source>
</reference>
<dbReference type="GO" id="GO:0004803">
    <property type="term" value="F:transposase activity"/>
    <property type="evidence" value="ECO:0007669"/>
    <property type="project" value="InterPro"/>
</dbReference>
<dbReference type="InterPro" id="IPR051698">
    <property type="entry name" value="Transposase_11-like"/>
</dbReference>
<gene>
    <name evidence="2" type="ORF">HIJ39_04190</name>
</gene>
<dbReference type="NCBIfam" id="NF033564">
    <property type="entry name" value="transpos_ISAs1"/>
    <property type="match status" value="1"/>
</dbReference>
<dbReference type="AlphaFoldDB" id="A0A7Y0Q0Z3"/>
<protein>
    <submittedName>
        <fullName evidence="2">ISAs1 family transposase</fullName>
    </submittedName>
</protein>
<name>A0A7Y0Q0Z3_9FIRM</name>
<feature type="domain" description="Transposase IS4-like" evidence="1">
    <location>
        <begin position="7"/>
        <end position="117"/>
    </location>
</feature>
<evidence type="ECO:0000259" key="1">
    <source>
        <dbReference type="Pfam" id="PF01609"/>
    </source>
</evidence>
<comment type="caution">
    <text evidence="2">The sequence shown here is derived from an EMBL/GenBank/DDBJ whole genome shotgun (WGS) entry which is preliminary data.</text>
</comment>
<dbReference type="PANTHER" id="PTHR30298">
    <property type="entry name" value="H REPEAT-ASSOCIATED PREDICTED TRANSPOSASE"/>
    <property type="match status" value="1"/>
</dbReference>
<accession>A0A7Y0Q0Z3</accession>
<dbReference type="InterPro" id="IPR047647">
    <property type="entry name" value="ISAs1_transpos"/>
</dbReference>
<sequence length="148" mass="17013">MAKTIDRGHGRIETRIVRTTTVLNDYVEWPYLGQAFRIDRHVTDLDGSHPRDEVALGITDLTPEQANAAHIGALVRGHWGIETRLHWERDMIYDEDRSQIRTQNGPRVMATLRNTAIGLLRRLQVPNIQRAVNYLNRHPEHVARVLLG</sequence>
<dbReference type="EMBL" id="JABBVZ010000009">
    <property type="protein sequence ID" value="NMP21558.1"/>
    <property type="molecule type" value="Genomic_DNA"/>
</dbReference>
<dbReference type="GO" id="GO:0006313">
    <property type="term" value="P:DNA transposition"/>
    <property type="evidence" value="ECO:0007669"/>
    <property type="project" value="InterPro"/>
</dbReference>
<dbReference type="Proteomes" id="UP000533476">
    <property type="component" value="Unassembled WGS sequence"/>
</dbReference>
<dbReference type="InterPro" id="IPR002559">
    <property type="entry name" value="Transposase_11"/>
</dbReference>
<dbReference type="Pfam" id="PF01609">
    <property type="entry name" value="DDE_Tnp_1"/>
    <property type="match status" value="1"/>
</dbReference>
<evidence type="ECO:0000313" key="3">
    <source>
        <dbReference type="Proteomes" id="UP000533476"/>
    </source>
</evidence>
<proteinExistence type="predicted"/>
<keyword evidence="3" id="KW-1185">Reference proteome</keyword>
<organism evidence="2 3">
    <name type="scientific">Sulfobacillus harzensis</name>
    <dbReference type="NCBI Taxonomy" id="2729629"/>
    <lineage>
        <taxon>Bacteria</taxon>
        <taxon>Bacillati</taxon>
        <taxon>Bacillota</taxon>
        <taxon>Clostridia</taxon>
        <taxon>Eubacteriales</taxon>
        <taxon>Clostridiales Family XVII. Incertae Sedis</taxon>
        <taxon>Sulfobacillus</taxon>
    </lineage>
</organism>
<evidence type="ECO:0000313" key="2">
    <source>
        <dbReference type="EMBL" id="NMP21558.1"/>
    </source>
</evidence>